<dbReference type="InterPro" id="IPR050300">
    <property type="entry name" value="GDXG_lipolytic_enzyme"/>
</dbReference>
<evidence type="ECO:0000256" key="1">
    <source>
        <dbReference type="ARBA" id="ARBA00022801"/>
    </source>
</evidence>
<keyword evidence="4" id="KW-1185">Reference proteome</keyword>
<dbReference type="Pfam" id="PF07859">
    <property type="entry name" value="Abhydrolase_3"/>
    <property type="match status" value="1"/>
</dbReference>
<evidence type="ECO:0000313" key="3">
    <source>
        <dbReference type="EMBL" id="CAF9934927.1"/>
    </source>
</evidence>
<dbReference type="SUPFAM" id="SSF53474">
    <property type="entry name" value="alpha/beta-Hydrolases"/>
    <property type="match status" value="1"/>
</dbReference>
<dbReference type="PANTHER" id="PTHR48081">
    <property type="entry name" value="AB HYDROLASE SUPERFAMILY PROTEIN C4A8.06C"/>
    <property type="match status" value="1"/>
</dbReference>
<dbReference type="Gene3D" id="3.40.50.1820">
    <property type="entry name" value="alpha/beta hydrolase"/>
    <property type="match status" value="1"/>
</dbReference>
<keyword evidence="1" id="KW-0378">Hydrolase</keyword>
<protein>
    <recommendedName>
        <fullName evidence="2">Alpha/beta hydrolase fold-3 domain-containing protein</fullName>
    </recommendedName>
</protein>
<evidence type="ECO:0000259" key="2">
    <source>
        <dbReference type="Pfam" id="PF07859"/>
    </source>
</evidence>
<sequence length="488" mass="53602">MDQISPLATARMFLPKLPSVLKSAVYHSLWLSPTSTKWDLRTELTIAFLRSFMGGSKITPILRQQRFTLKDSGIKGDTWVSKVTLPAPSEADDILRLVISAIDALKQYGGEQYTIPSLAPVEAEWTGYRSNVSASRPRPDLSEAQHYEKLMSETTSDVTILYLHGGALFLCDPSSHRPTTTKLARLTGGRCLSLRYRLSPQVAFPAALLDVLVAYLSLLYPPPGALHDPVHASKIIISSDSAGGNLSLALIQLLLQINRTSTSSNLRFHNTTISLPIALPAGVALSSPWCDLTRSLPSIISNAQYDYLPPPLTSTAIAHFPADEVWPTNPPRGDVYCETSMMCHPLVSPLAASDWRGACPVWFGVGEEMLADEASAVASKMAKQGVKVRWEMFEAMPHCFAIVLGTCGLEATRRFYDDWAGFCKMAVVAGEDIDTKGTILEAKTCKEREVLVEELSPLGDEEIIRRMRAKQEERRAGTEGEAKLMPRL</sequence>
<dbReference type="InterPro" id="IPR013094">
    <property type="entry name" value="AB_hydrolase_3"/>
</dbReference>
<organism evidence="3 4">
    <name type="scientific">Heterodermia speciosa</name>
    <dbReference type="NCBI Taxonomy" id="116794"/>
    <lineage>
        <taxon>Eukaryota</taxon>
        <taxon>Fungi</taxon>
        <taxon>Dikarya</taxon>
        <taxon>Ascomycota</taxon>
        <taxon>Pezizomycotina</taxon>
        <taxon>Lecanoromycetes</taxon>
        <taxon>OSLEUM clade</taxon>
        <taxon>Lecanoromycetidae</taxon>
        <taxon>Caliciales</taxon>
        <taxon>Physciaceae</taxon>
        <taxon>Heterodermia</taxon>
    </lineage>
</organism>
<proteinExistence type="predicted"/>
<dbReference type="OrthoDB" id="5354320at2759"/>
<reference evidence="3" key="1">
    <citation type="submission" date="2021-03" db="EMBL/GenBank/DDBJ databases">
        <authorList>
            <person name="Tagirdzhanova G."/>
        </authorList>
    </citation>
    <scope>NUCLEOTIDE SEQUENCE</scope>
</reference>
<dbReference type="GO" id="GO:0016787">
    <property type="term" value="F:hydrolase activity"/>
    <property type="evidence" value="ECO:0007669"/>
    <property type="project" value="UniProtKB-KW"/>
</dbReference>
<feature type="domain" description="Alpha/beta hydrolase fold-3" evidence="2">
    <location>
        <begin position="160"/>
        <end position="401"/>
    </location>
</feature>
<gene>
    <name evidence="3" type="ORF">HETSPECPRED_009412</name>
</gene>
<dbReference type="InterPro" id="IPR029058">
    <property type="entry name" value="AB_hydrolase_fold"/>
</dbReference>
<accession>A0A8H3INX5</accession>
<dbReference type="EMBL" id="CAJPDS010000078">
    <property type="protein sequence ID" value="CAF9934927.1"/>
    <property type="molecule type" value="Genomic_DNA"/>
</dbReference>
<comment type="caution">
    <text evidence="3">The sequence shown here is derived from an EMBL/GenBank/DDBJ whole genome shotgun (WGS) entry which is preliminary data.</text>
</comment>
<dbReference type="Proteomes" id="UP000664521">
    <property type="component" value="Unassembled WGS sequence"/>
</dbReference>
<dbReference type="PANTHER" id="PTHR48081:SF25">
    <property type="entry name" value="PUTATIVE (AFU_ORTHOLOGUE AFUA_3G11560)-RELATED"/>
    <property type="match status" value="1"/>
</dbReference>
<evidence type="ECO:0000313" key="4">
    <source>
        <dbReference type="Proteomes" id="UP000664521"/>
    </source>
</evidence>
<dbReference type="AlphaFoldDB" id="A0A8H3INX5"/>
<name>A0A8H3INX5_9LECA</name>